<organism evidence="1 2">
    <name type="scientific">Heterotrigona itama</name>
    <dbReference type="NCBI Taxonomy" id="395501"/>
    <lineage>
        <taxon>Eukaryota</taxon>
        <taxon>Metazoa</taxon>
        <taxon>Ecdysozoa</taxon>
        <taxon>Arthropoda</taxon>
        <taxon>Hexapoda</taxon>
        <taxon>Insecta</taxon>
        <taxon>Pterygota</taxon>
        <taxon>Neoptera</taxon>
        <taxon>Endopterygota</taxon>
        <taxon>Hymenoptera</taxon>
        <taxon>Apocrita</taxon>
        <taxon>Aculeata</taxon>
        <taxon>Apoidea</taxon>
        <taxon>Anthophila</taxon>
        <taxon>Apidae</taxon>
        <taxon>Heterotrigona</taxon>
    </lineage>
</organism>
<dbReference type="AlphaFoldDB" id="A0A6V7HLF5"/>
<dbReference type="EMBL" id="CAJDYZ010013060">
    <property type="protein sequence ID" value="CAD1480911.1"/>
    <property type="molecule type" value="Genomic_DNA"/>
</dbReference>
<dbReference type="Proteomes" id="UP000752696">
    <property type="component" value="Unassembled WGS sequence"/>
</dbReference>
<evidence type="ECO:0000313" key="2">
    <source>
        <dbReference type="Proteomes" id="UP000752696"/>
    </source>
</evidence>
<accession>A0A6V7HLF5</accession>
<evidence type="ECO:0000313" key="1">
    <source>
        <dbReference type="EMBL" id="CAD1480911.1"/>
    </source>
</evidence>
<protein>
    <submittedName>
        <fullName evidence="1">Uncharacterized protein</fullName>
    </submittedName>
</protein>
<name>A0A6V7HLF5_9HYME</name>
<comment type="caution">
    <text evidence="1">The sequence shown here is derived from an EMBL/GenBank/DDBJ whole genome shotgun (WGS) entry which is preliminary data.</text>
</comment>
<keyword evidence="2" id="KW-1185">Reference proteome</keyword>
<reference evidence="1" key="1">
    <citation type="submission" date="2020-07" db="EMBL/GenBank/DDBJ databases">
        <authorList>
            <person name="Nazaruddin N."/>
        </authorList>
    </citation>
    <scope>NUCLEOTIDE SEQUENCE</scope>
</reference>
<gene>
    <name evidence="1" type="ORF">MHI_LOCUS970523</name>
</gene>
<proteinExistence type="predicted"/>
<sequence length="171" mass="20737">MKYNNNFQTKLICSKLKVHQTNRFHERSRRVSEENTFTTNLEKIFTVVLIQLDFLEQEYVRESKNQGLNPILYSEFPTHTRYLIYKLTFALSTILTQLNHVRYDENIKLHWEKYEALKSTTQCFRCQTHIRKLQKKTNWRKMRMSAEHKKLHKNASDTLRKTAKTITRRII</sequence>